<dbReference type="EMBL" id="JADIMI010000011">
    <property type="protein sequence ID" value="MBO8451501.1"/>
    <property type="molecule type" value="Genomic_DNA"/>
</dbReference>
<dbReference type="AlphaFoldDB" id="A0A9D9HH99"/>
<proteinExistence type="predicted"/>
<name>A0A9D9HH99_9BACT</name>
<comment type="caution">
    <text evidence="1">The sequence shown here is derived from an EMBL/GenBank/DDBJ whole genome shotgun (WGS) entry which is preliminary data.</text>
</comment>
<evidence type="ECO:0000313" key="1">
    <source>
        <dbReference type="EMBL" id="MBO8451501.1"/>
    </source>
</evidence>
<reference evidence="1" key="2">
    <citation type="journal article" date="2021" name="PeerJ">
        <title>Extensive microbial diversity within the chicken gut microbiome revealed by metagenomics and culture.</title>
        <authorList>
            <person name="Gilroy R."/>
            <person name="Ravi A."/>
            <person name="Getino M."/>
            <person name="Pursley I."/>
            <person name="Horton D.L."/>
            <person name="Alikhan N.F."/>
            <person name="Baker D."/>
            <person name="Gharbi K."/>
            <person name="Hall N."/>
            <person name="Watson M."/>
            <person name="Adriaenssens E.M."/>
            <person name="Foster-Nyarko E."/>
            <person name="Jarju S."/>
            <person name="Secka A."/>
            <person name="Antonio M."/>
            <person name="Oren A."/>
            <person name="Chaudhuri R.R."/>
            <person name="La Ragione R."/>
            <person name="Hildebrand F."/>
            <person name="Pallen M.J."/>
        </authorList>
    </citation>
    <scope>NUCLEOTIDE SEQUENCE</scope>
    <source>
        <strain evidence="1">B1-20833</strain>
    </source>
</reference>
<accession>A0A9D9HH99</accession>
<evidence type="ECO:0000313" key="2">
    <source>
        <dbReference type="Proteomes" id="UP000823661"/>
    </source>
</evidence>
<sequence>MLYKSDVTRLIPSGISADDSLRLAMQYINSWASDMIYLDVAEKELSKEQKDVSRELETYRRSLLKYRYEQLYVNERLDTAVTADEVEEYFREHQEDFRLERPVVKARMMKILPESPDFRQLKDMLASDGEWQVDIQSYSSADRFRDCSGYWIDSRMLADELETDVESVFPLNAGEFKETVSSDGRHNVAYIIDVIDAGEIPPVEFCTQRIEDIIISARKHRLTASLEQELLKDARDRGKFVIY</sequence>
<dbReference type="Gene3D" id="3.10.50.40">
    <property type="match status" value="1"/>
</dbReference>
<gene>
    <name evidence="1" type="ORF">IAC06_01275</name>
</gene>
<dbReference type="Proteomes" id="UP000823661">
    <property type="component" value="Unassembled WGS sequence"/>
</dbReference>
<evidence type="ECO:0008006" key="3">
    <source>
        <dbReference type="Google" id="ProtNLM"/>
    </source>
</evidence>
<dbReference type="Gene3D" id="1.10.4030.10">
    <property type="entry name" value="Porin chaperone SurA, peptide-binding domain"/>
    <property type="match status" value="1"/>
</dbReference>
<dbReference type="GO" id="GO:0003755">
    <property type="term" value="F:peptidyl-prolyl cis-trans isomerase activity"/>
    <property type="evidence" value="ECO:0007669"/>
    <property type="project" value="InterPro"/>
</dbReference>
<reference evidence="1" key="1">
    <citation type="submission" date="2020-10" db="EMBL/GenBank/DDBJ databases">
        <authorList>
            <person name="Gilroy R."/>
        </authorList>
    </citation>
    <scope>NUCLEOTIDE SEQUENCE</scope>
    <source>
        <strain evidence="1">B1-20833</strain>
    </source>
</reference>
<protein>
    <recommendedName>
        <fullName evidence="3">PpiC domain-containing protein</fullName>
    </recommendedName>
</protein>
<dbReference type="InterPro" id="IPR046357">
    <property type="entry name" value="PPIase_dom_sf"/>
</dbReference>
<organism evidence="1 2">
    <name type="scientific">Candidatus Cryptobacteroides intestinavium</name>
    <dbReference type="NCBI Taxonomy" id="2840766"/>
    <lineage>
        <taxon>Bacteria</taxon>
        <taxon>Pseudomonadati</taxon>
        <taxon>Bacteroidota</taxon>
        <taxon>Bacteroidia</taxon>
        <taxon>Bacteroidales</taxon>
        <taxon>Candidatus Cryptobacteroides</taxon>
    </lineage>
</organism>